<dbReference type="EMBL" id="VUJV01000001">
    <property type="protein sequence ID" value="KAA1421423.1"/>
    <property type="molecule type" value="Genomic_DNA"/>
</dbReference>
<feature type="region of interest" description="Disordered" evidence="7">
    <location>
        <begin position="77"/>
        <end position="105"/>
    </location>
</feature>
<keyword evidence="3" id="KW-0732">Signal</keyword>
<evidence type="ECO:0000256" key="6">
    <source>
        <dbReference type="RuleBase" id="RU004296"/>
    </source>
</evidence>
<evidence type="ECO:0000259" key="8">
    <source>
        <dbReference type="Pfam" id="PF00089"/>
    </source>
</evidence>
<dbReference type="AlphaFoldDB" id="A0A5B1LLH0"/>
<comment type="caution">
    <text evidence="9">The sequence shown here is derived from an EMBL/GenBank/DDBJ whole genome shotgun (WGS) entry which is preliminary data.</text>
</comment>
<evidence type="ECO:0000256" key="1">
    <source>
        <dbReference type="ARBA" id="ARBA00008764"/>
    </source>
</evidence>
<dbReference type="InterPro" id="IPR008256">
    <property type="entry name" value="Peptidase_S1B"/>
</dbReference>
<protein>
    <recommendedName>
        <fullName evidence="6">Serine protease</fullName>
        <ecNumber evidence="6">3.4.21.-</ecNumber>
    </recommendedName>
</protein>
<keyword evidence="5 6" id="KW-0720">Serine protease</keyword>
<dbReference type="PANTHER" id="PTHR15462:SF19">
    <property type="entry name" value="PEPTIDASE S1 DOMAIN-CONTAINING PROTEIN"/>
    <property type="match status" value="1"/>
</dbReference>
<proteinExistence type="inferred from homology"/>
<dbReference type="EC" id="3.4.21.-" evidence="6"/>
<dbReference type="Gene3D" id="2.40.10.10">
    <property type="entry name" value="Trypsin-like serine proteases"/>
    <property type="match status" value="2"/>
</dbReference>
<evidence type="ECO:0000313" key="9">
    <source>
        <dbReference type="EMBL" id="KAA1421423.1"/>
    </source>
</evidence>
<keyword evidence="2 6" id="KW-0645">Protease</keyword>
<gene>
    <name evidence="9" type="ORF">F0U44_03775</name>
</gene>
<dbReference type="InterPro" id="IPR050966">
    <property type="entry name" value="Glutamyl_endopeptidase"/>
</dbReference>
<name>A0A5B1LLH0_9ACTN</name>
<accession>A0A5B1LLH0</accession>
<evidence type="ECO:0000256" key="2">
    <source>
        <dbReference type="ARBA" id="ARBA00022670"/>
    </source>
</evidence>
<dbReference type="Proteomes" id="UP000325003">
    <property type="component" value="Unassembled WGS sequence"/>
</dbReference>
<dbReference type="PRINTS" id="PR00839">
    <property type="entry name" value="V8PROTEASE"/>
</dbReference>
<evidence type="ECO:0000256" key="7">
    <source>
        <dbReference type="SAM" id="MobiDB-lite"/>
    </source>
</evidence>
<organism evidence="9 10">
    <name type="scientific">Nocardioides humilatus</name>
    <dbReference type="NCBI Taxonomy" id="2607660"/>
    <lineage>
        <taxon>Bacteria</taxon>
        <taxon>Bacillati</taxon>
        <taxon>Actinomycetota</taxon>
        <taxon>Actinomycetes</taxon>
        <taxon>Propionibacteriales</taxon>
        <taxon>Nocardioidaceae</taxon>
        <taxon>Nocardioides</taxon>
    </lineage>
</organism>
<dbReference type="GO" id="GO:0006508">
    <property type="term" value="P:proteolysis"/>
    <property type="evidence" value="ECO:0007669"/>
    <property type="project" value="UniProtKB-KW"/>
</dbReference>
<evidence type="ECO:0000256" key="5">
    <source>
        <dbReference type="ARBA" id="ARBA00022825"/>
    </source>
</evidence>
<feature type="region of interest" description="Disordered" evidence="7">
    <location>
        <begin position="1"/>
        <end position="48"/>
    </location>
</feature>
<reference evidence="9 10" key="1">
    <citation type="submission" date="2019-09" db="EMBL/GenBank/DDBJ databases">
        <title>Nocardioides panacisoli sp. nov., isolated from the soil of a ginseng field.</title>
        <authorList>
            <person name="Cho C."/>
        </authorList>
    </citation>
    <scope>NUCLEOTIDE SEQUENCE [LARGE SCALE GENOMIC DNA]</scope>
    <source>
        <strain evidence="9 10">BN130099</strain>
    </source>
</reference>
<feature type="domain" description="Peptidase S1" evidence="8">
    <location>
        <begin position="174"/>
        <end position="198"/>
    </location>
</feature>
<dbReference type="InterPro" id="IPR043504">
    <property type="entry name" value="Peptidase_S1_PA_chymotrypsin"/>
</dbReference>
<sequence>MARRPRRRDDRKDRAPSQPRTRFRCVHPAGDPAGIQGDNSMSDQQPSSLRQKLLPLAAAVLTLGAIVGFSQLSANVTSGAGAKPTHRQSVPLAGPTGPTVVTNSNPDATKAYWTTAKLQRAKEISLVRTDAVDMSYGAANLDFTRSRITPQTANVAAPYRSVGKIFFTQPGVGDFQCSGSIIAKRIVITAAHCVNSGHGFFTNWVFIPGYDGSKPTLATQRPLGTWAWSSAQVPSNWLTTDGALPNDTDFAAMVFADQDFGSGPLQLFKKAGKFVAVTNHLADTAVTMLGYPCNFDSCNIMQRVDTSDHRIPPGSSGSNAYEYGSDMTGGSSGGPWVENFGNPLSAAPSGGYATRNAVVAVTSYGYLDGGSALVLGASNLDSRWQDIFSARCAVAVGNC</sequence>
<dbReference type="PROSITE" id="PS00134">
    <property type="entry name" value="TRYPSIN_HIS"/>
    <property type="match status" value="1"/>
</dbReference>
<comment type="similarity">
    <text evidence="1 6">Belongs to the peptidase S1B family.</text>
</comment>
<keyword evidence="4 6" id="KW-0378">Hydrolase</keyword>
<evidence type="ECO:0000256" key="3">
    <source>
        <dbReference type="ARBA" id="ARBA00022729"/>
    </source>
</evidence>
<feature type="compositionally biased region" description="Polar residues" evidence="7">
    <location>
        <begin position="37"/>
        <end position="48"/>
    </location>
</feature>
<dbReference type="InterPro" id="IPR001254">
    <property type="entry name" value="Trypsin_dom"/>
</dbReference>
<dbReference type="GO" id="GO:0004252">
    <property type="term" value="F:serine-type endopeptidase activity"/>
    <property type="evidence" value="ECO:0007669"/>
    <property type="project" value="InterPro"/>
</dbReference>
<dbReference type="InterPro" id="IPR018114">
    <property type="entry name" value="TRYPSIN_HIS"/>
</dbReference>
<dbReference type="PANTHER" id="PTHR15462">
    <property type="entry name" value="SERINE PROTEASE"/>
    <property type="match status" value="1"/>
</dbReference>
<dbReference type="Pfam" id="PF00089">
    <property type="entry name" value="Trypsin"/>
    <property type="match status" value="1"/>
</dbReference>
<evidence type="ECO:0000313" key="10">
    <source>
        <dbReference type="Proteomes" id="UP000325003"/>
    </source>
</evidence>
<keyword evidence="10" id="KW-1185">Reference proteome</keyword>
<evidence type="ECO:0000256" key="4">
    <source>
        <dbReference type="ARBA" id="ARBA00022801"/>
    </source>
</evidence>
<dbReference type="SUPFAM" id="SSF50494">
    <property type="entry name" value="Trypsin-like serine proteases"/>
    <property type="match status" value="1"/>
</dbReference>
<reference evidence="9 10" key="2">
    <citation type="submission" date="2019-09" db="EMBL/GenBank/DDBJ databases">
        <authorList>
            <person name="Jin C."/>
        </authorList>
    </citation>
    <scope>NUCLEOTIDE SEQUENCE [LARGE SCALE GENOMIC DNA]</scope>
    <source>
        <strain evidence="9 10">BN130099</strain>
    </source>
</reference>
<dbReference type="InterPro" id="IPR009003">
    <property type="entry name" value="Peptidase_S1_PA"/>
</dbReference>